<comment type="caution">
    <text evidence="5">The sequence shown here is derived from an EMBL/GenBank/DDBJ whole genome shotgun (WGS) entry which is preliminary data.</text>
</comment>
<keyword evidence="1" id="KW-0328">Glycosyltransferase</keyword>
<dbReference type="Pfam" id="PF01501">
    <property type="entry name" value="Glyco_transf_8"/>
    <property type="match status" value="1"/>
</dbReference>
<dbReference type="EMBL" id="SRZA01000054">
    <property type="protein sequence ID" value="TGY00519.1"/>
    <property type="molecule type" value="Genomic_DNA"/>
</dbReference>
<dbReference type="PANTHER" id="PTHR13778">
    <property type="entry name" value="GLYCOSYLTRANSFERASE 8 DOMAIN-CONTAINING PROTEIN"/>
    <property type="match status" value="1"/>
</dbReference>
<dbReference type="AlphaFoldDB" id="A0A4S2AHJ0"/>
<dbReference type="PANTHER" id="PTHR13778:SF47">
    <property type="entry name" value="LIPOPOLYSACCHARIDE 1,3-GALACTOSYLTRANSFERASE"/>
    <property type="match status" value="1"/>
</dbReference>
<dbReference type="EMBL" id="SPPV01000056">
    <property type="protein sequence ID" value="TFU45669.1"/>
    <property type="molecule type" value="Genomic_DNA"/>
</dbReference>
<dbReference type="InterPro" id="IPR050748">
    <property type="entry name" value="Glycosyltrans_8_dom-fam"/>
</dbReference>
<protein>
    <submittedName>
        <fullName evidence="5">Glycosyltransferase family 8 protein</fullName>
    </submittedName>
</protein>
<evidence type="ECO:0000256" key="2">
    <source>
        <dbReference type="ARBA" id="ARBA00022679"/>
    </source>
</evidence>
<dbReference type="SUPFAM" id="SSF53448">
    <property type="entry name" value="Nucleotide-diphospho-sugar transferases"/>
    <property type="match status" value="1"/>
</dbReference>
<dbReference type="RefSeq" id="WP_024988492.1">
    <property type="nucleotide sequence ID" value="NZ_CABIXU010000039.1"/>
</dbReference>
<evidence type="ECO:0000313" key="6">
    <source>
        <dbReference type="Proteomes" id="UP000298073"/>
    </source>
</evidence>
<dbReference type="Proteomes" id="UP000298073">
    <property type="component" value="Unassembled WGS sequence"/>
</dbReference>
<evidence type="ECO:0000313" key="4">
    <source>
        <dbReference type="EMBL" id="TFU45669.1"/>
    </source>
</evidence>
<dbReference type="GO" id="GO:0016757">
    <property type="term" value="F:glycosyltransferase activity"/>
    <property type="evidence" value="ECO:0007669"/>
    <property type="project" value="UniProtKB-KW"/>
</dbReference>
<accession>A0A4S2AHJ0</accession>
<dbReference type="Gene3D" id="3.90.550.10">
    <property type="entry name" value="Spore Coat Polysaccharide Biosynthesis Protein SpsA, Chain A"/>
    <property type="match status" value="1"/>
</dbReference>
<dbReference type="GO" id="GO:0046872">
    <property type="term" value="F:metal ion binding"/>
    <property type="evidence" value="ECO:0007669"/>
    <property type="project" value="UniProtKB-KW"/>
</dbReference>
<dbReference type="Proteomes" id="UP000305751">
    <property type="component" value="Unassembled WGS sequence"/>
</dbReference>
<keyword evidence="2 5" id="KW-0808">Transferase</keyword>
<keyword evidence="7" id="KW-1185">Reference proteome</keyword>
<proteinExistence type="predicted"/>
<keyword evidence="3" id="KW-0479">Metal-binding</keyword>
<evidence type="ECO:0000313" key="5">
    <source>
        <dbReference type="EMBL" id="TGY00519.1"/>
    </source>
</evidence>
<reference evidence="5 7" key="2">
    <citation type="submission" date="2019-04" db="EMBL/GenBank/DDBJ databases">
        <title>Microbes associate with the intestines of laboratory mice.</title>
        <authorList>
            <person name="Navarre W."/>
            <person name="Wong E."/>
            <person name="Huang K."/>
            <person name="Tropini C."/>
            <person name="Ng K."/>
            <person name="Yu B."/>
        </authorList>
    </citation>
    <scope>NUCLEOTIDE SEQUENCE [LARGE SCALE GENOMIC DNA]</scope>
    <source>
        <strain evidence="5 7">NM70_E10</strain>
    </source>
</reference>
<dbReference type="InterPro" id="IPR029044">
    <property type="entry name" value="Nucleotide-diphossugar_trans"/>
</dbReference>
<evidence type="ECO:0000256" key="1">
    <source>
        <dbReference type="ARBA" id="ARBA00022676"/>
    </source>
</evidence>
<name>A0A4S2AHJ0_9BACE</name>
<dbReference type="GeneID" id="93049238"/>
<reference evidence="4 6" key="1">
    <citation type="submission" date="2019-03" db="EMBL/GenBank/DDBJ databases">
        <title>Diversity of the mouse oral microbiome.</title>
        <authorList>
            <person name="Joseph S."/>
            <person name="Aduse-Opoku J."/>
            <person name="Curtis M."/>
            <person name="Wade W."/>
            <person name="Hashim A."/>
        </authorList>
    </citation>
    <scope>NUCLEOTIDE SEQUENCE [LARGE SCALE GENOMIC DNA]</scope>
    <source>
        <strain evidence="4 6">P2318</strain>
    </source>
</reference>
<dbReference type="InterPro" id="IPR002495">
    <property type="entry name" value="Glyco_trans_8"/>
</dbReference>
<dbReference type="OrthoDB" id="695971at2"/>
<gene>
    <name evidence="4" type="ORF">E4T97_18015</name>
    <name evidence="5" type="ORF">E5356_14605</name>
</gene>
<dbReference type="CDD" id="cd04194">
    <property type="entry name" value="GT8_A4GalT_like"/>
    <property type="match status" value="1"/>
</dbReference>
<sequence>MRKIHIALAADSNYLVPITVVLQSIFDNNRGENITIYLLYLEGTLREEDLLFLANLTRQRQGTFTGLKIKQKQIDGFPETRHGKATLLRLCLPNLLPDLDKILYLDGDIIVNGDLSPLFDLNISDYYVAAAKDSASVYNINYQTSMGIASSHFYYNAGILLFNLAALRQIDLVTQMNDFTRKNYDQISAPDQDFLNYICQKKTLYIPPKYNMNYALEKDISAKIWSREEMKEAKKHPVIVHYIGPVKPWSVLSTHPQRKLWWKYVKRTYFADYHPEDATLRNYIHKCYLSVTRSVERLFTLESKRKIGKLIPSGLKKGLKKSLQKNI</sequence>
<evidence type="ECO:0000313" key="7">
    <source>
        <dbReference type="Proteomes" id="UP000305751"/>
    </source>
</evidence>
<organism evidence="5 7">
    <name type="scientific">Bacteroides acidifaciens</name>
    <dbReference type="NCBI Taxonomy" id="85831"/>
    <lineage>
        <taxon>Bacteria</taxon>
        <taxon>Pseudomonadati</taxon>
        <taxon>Bacteroidota</taxon>
        <taxon>Bacteroidia</taxon>
        <taxon>Bacteroidales</taxon>
        <taxon>Bacteroidaceae</taxon>
        <taxon>Bacteroides</taxon>
    </lineage>
</organism>
<evidence type="ECO:0000256" key="3">
    <source>
        <dbReference type="ARBA" id="ARBA00022723"/>
    </source>
</evidence>